<sequence length="470" mass="49829">MTSPPPPKLVSAVDESGTVLCLYNRDAKADSWQAIPPKKTTRSYAKAVLDVFLPAGYPHTVTPDYTPYQIYDSLQAFSSTIAGLLSSRAVLQGFGVGDSSSSATAAVLLTVLQESTGRLATILFAHRFGQAIEPECKRYRFLADVLNDGALALDVLTPAILSSSLSFSFFSTSTSASTATSIDQHYYARALALCASGILRALCGVAAGAAKASLSAHFARGGGHGGGNLAELNAKDGSQETVISLLGMLAGSVFVRAVTGTYAVWLSTAVLVAVHLATNYAAVRAVELRSLNRQRAQLVLRHYRDTGGRVLVPKQAARRERILMWRSPRDALGLGVSNGGGGGGKIAFARSHPRTDEIGAADLWRHREDPYVIVPGGRGGRTSGGRTIFMKEGATPRDTLAAWFEALLMCGDGEATRTTTTTTATEEKSQGYDGKEELLNDEFWKALASAGWDLDAGALETGPAVRIRVE</sequence>
<evidence type="ECO:0000259" key="6">
    <source>
        <dbReference type="Pfam" id="PF04884"/>
    </source>
</evidence>
<dbReference type="PANTHER" id="PTHR12770">
    <property type="entry name" value="RUS1 FAMILY PROTEIN C16ORF58"/>
    <property type="match status" value="1"/>
</dbReference>
<keyword evidence="3" id="KW-0812">Transmembrane</keyword>
<evidence type="ECO:0000313" key="8">
    <source>
        <dbReference type="Proteomes" id="UP001320420"/>
    </source>
</evidence>
<organism evidence="7 8">
    <name type="scientific">Diatrype stigma</name>
    <dbReference type="NCBI Taxonomy" id="117547"/>
    <lineage>
        <taxon>Eukaryota</taxon>
        <taxon>Fungi</taxon>
        <taxon>Dikarya</taxon>
        <taxon>Ascomycota</taxon>
        <taxon>Pezizomycotina</taxon>
        <taxon>Sordariomycetes</taxon>
        <taxon>Xylariomycetidae</taxon>
        <taxon>Xylariales</taxon>
        <taxon>Diatrypaceae</taxon>
        <taxon>Diatrype</taxon>
    </lineage>
</organism>
<dbReference type="InterPro" id="IPR006968">
    <property type="entry name" value="RUS_fam"/>
</dbReference>
<protein>
    <recommendedName>
        <fullName evidence="6">Protein root UVB sensitive/RUS domain-containing protein</fullName>
    </recommendedName>
</protein>
<evidence type="ECO:0000256" key="3">
    <source>
        <dbReference type="ARBA" id="ARBA00022692"/>
    </source>
</evidence>
<reference evidence="7 8" key="1">
    <citation type="submission" date="2024-02" db="EMBL/GenBank/DDBJ databases">
        <title>De novo assembly and annotation of 12 fungi associated with fruit tree decline syndrome in Ontario, Canada.</title>
        <authorList>
            <person name="Sulman M."/>
            <person name="Ellouze W."/>
            <person name="Ilyukhin E."/>
        </authorList>
    </citation>
    <scope>NUCLEOTIDE SEQUENCE [LARGE SCALE GENOMIC DNA]</scope>
    <source>
        <strain evidence="7 8">M11/M66-122</strain>
    </source>
</reference>
<keyword evidence="4" id="KW-1133">Transmembrane helix</keyword>
<name>A0AAN9UGU8_9PEZI</name>
<comment type="caution">
    <text evidence="7">The sequence shown here is derived from an EMBL/GenBank/DDBJ whole genome shotgun (WGS) entry which is preliminary data.</text>
</comment>
<keyword evidence="5" id="KW-0472">Membrane</keyword>
<comment type="subcellular location">
    <subcellularLocation>
        <location evidence="1">Membrane</location>
    </subcellularLocation>
</comment>
<dbReference type="AlphaFoldDB" id="A0AAN9UGU8"/>
<evidence type="ECO:0000256" key="4">
    <source>
        <dbReference type="ARBA" id="ARBA00022989"/>
    </source>
</evidence>
<dbReference type="GO" id="GO:0016020">
    <property type="term" value="C:membrane"/>
    <property type="evidence" value="ECO:0007669"/>
    <property type="project" value="UniProtKB-SubCell"/>
</dbReference>
<proteinExistence type="inferred from homology"/>
<dbReference type="Pfam" id="PF04884">
    <property type="entry name" value="UVB_sens_prot"/>
    <property type="match status" value="1"/>
</dbReference>
<accession>A0AAN9UGU8</accession>
<dbReference type="InterPro" id="IPR054549">
    <property type="entry name" value="UVB_sens_RUS_dom"/>
</dbReference>
<evidence type="ECO:0000256" key="5">
    <source>
        <dbReference type="ARBA" id="ARBA00023136"/>
    </source>
</evidence>
<comment type="similarity">
    <text evidence="2">Belongs to the RUS1 family.</text>
</comment>
<evidence type="ECO:0000313" key="7">
    <source>
        <dbReference type="EMBL" id="KAK7747566.1"/>
    </source>
</evidence>
<dbReference type="EMBL" id="JAKJXP020000091">
    <property type="protein sequence ID" value="KAK7747566.1"/>
    <property type="molecule type" value="Genomic_DNA"/>
</dbReference>
<evidence type="ECO:0000256" key="1">
    <source>
        <dbReference type="ARBA" id="ARBA00004370"/>
    </source>
</evidence>
<gene>
    <name evidence="7" type="ORF">SLS62_009065</name>
</gene>
<feature type="domain" description="Protein root UVB sensitive/RUS" evidence="6">
    <location>
        <begin position="39"/>
        <end position="305"/>
    </location>
</feature>
<dbReference type="PANTHER" id="PTHR12770:SF31">
    <property type="entry name" value="RUS FAMILY MEMBER 1"/>
    <property type="match status" value="1"/>
</dbReference>
<keyword evidence="8" id="KW-1185">Reference proteome</keyword>
<dbReference type="Proteomes" id="UP001320420">
    <property type="component" value="Unassembled WGS sequence"/>
</dbReference>
<evidence type="ECO:0000256" key="2">
    <source>
        <dbReference type="ARBA" id="ARBA00007558"/>
    </source>
</evidence>